<keyword evidence="1" id="KW-0732">Signal</keyword>
<dbReference type="InterPro" id="IPR013783">
    <property type="entry name" value="Ig-like_fold"/>
</dbReference>
<name>A0ABW6BAH2_9SPHI</name>
<accession>A0ABW6BAH2</accession>
<keyword evidence="3" id="KW-1185">Reference proteome</keyword>
<dbReference type="Gene3D" id="2.60.40.10">
    <property type="entry name" value="Immunoglobulins"/>
    <property type="match status" value="1"/>
</dbReference>
<dbReference type="InterPro" id="IPR014756">
    <property type="entry name" value="Ig_E-set"/>
</dbReference>
<evidence type="ECO:0000313" key="2">
    <source>
        <dbReference type="EMBL" id="MFD2965615.1"/>
    </source>
</evidence>
<dbReference type="EMBL" id="JBHUPA010000039">
    <property type="protein sequence ID" value="MFD2965615.1"/>
    <property type="molecule type" value="Genomic_DNA"/>
</dbReference>
<protein>
    <recommendedName>
        <fullName evidence="4">F5/8 type C domain-containing protein</fullName>
    </recommendedName>
</protein>
<reference evidence="3" key="1">
    <citation type="journal article" date="2019" name="Int. J. Syst. Evol. Microbiol.">
        <title>The Global Catalogue of Microorganisms (GCM) 10K type strain sequencing project: providing services to taxonomists for standard genome sequencing and annotation.</title>
        <authorList>
            <consortium name="The Broad Institute Genomics Platform"/>
            <consortium name="The Broad Institute Genome Sequencing Center for Infectious Disease"/>
            <person name="Wu L."/>
            <person name="Ma J."/>
        </authorList>
    </citation>
    <scope>NUCLEOTIDE SEQUENCE [LARGE SCALE GENOMIC DNA]</scope>
    <source>
        <strain evidence="3">KCTC 23098</strain>
    </source>
</reference>
<organism evidence="2 3">
    <name type="scientific">Olivibacter jilunii</name>
    <dbReference type="NCBI Taxonomy" id="985016"/>
    <lineage>
        <taxon>Bacteria</taxon>
        <taxon>Pseudomonadati</taxon>
        <taxon>Bacteroidota</taxon>
        <taxon>Sphingobacteriia</taxon>
        <taxon>Sphingobacteriales</taxon>
        <taxon>Sphingobacteriaceae</taxon>
        <taxon>Olivibacter</taxon>
    </lineage>
</organism>
<dbReference type="SUPFAM" id="SSF81296">
    <property type="entry name" value="E set domains"/>
    <property type="match status" value="1"/>
</dbReference>
<comment type="caution">
    <text evidence="2">The sequence shown here is derived from an EMBL/GenBank/DDBJ whole genome shotgun (WGS) entry which is preliminary data.</text>
</comment>
<feature type="signal peptide" evidence="1">
    <location>
        <begin position="1"/>
        <end position="25"/>
    </location>
</feature>
<evidence type="ECO:0000313" key="3">
    <source>
        <dbReference type="Proteomes" id="UP001597560"/>
    </source>
</evidence>
<dbReference type="Gene3D" id="2.60.120.260">
    <property type="entry name" value="Galactose-binding domain-like"/>
    <property type="match status" value="1"/>
</dbReference>
<proteinExistence type="predicted"/>
<dbReference type="Proteomes" id="UP001597560">
    <property type="component" value="Unassembled WGS sequence"/>
</dbReference>
<sequence length="761" mass="86597">MKPMINRKLTVCFLFAGLLFFNKLAAQMLNLAKGKPVSVTPKISDNPGEHFVDGEDATLFYAYPTAPINRIEVDLQGTFNIDRILLRGFKGTDTLRIFTINVSEKKEVFVNVLPAKKLITFTPVTASKLVVEYKPKNNTVMGELEVFAHERQPVMVNQSGYNTGAVKRFTAPLAANGTPFVIAKADEDKMLFEGVIKNKIGDFTAFNPEGSSSYKIIVKGQDVGVSFPFTIAPYLIERVSYKPAIQFMIDDRCWYGNTNSFKPTVQDAGCPFLGIAWRDSHQFSFELQALINLYFSNPDAFSVDRMPIEGQYIGLRKRLPENTPEIVRLIYYAVDIYLRGKVNHTLLKEQLAYFLYAYPYLSEYIPREVYEEARDYVFAIWETADNNRWRWHDIEHSANLFQTYTIMGTGKGQFPPGHSIVPNLMLFEVAKREGRRDAIRYWDAAMKQTQWIVDNVDWKDPATTKGQRMNEYVTMQSLGYFLKQYPDKAPKKLLEKIRLWAEVAISRSDNMWDFRKYKEDKWVIPDIKSANDPTFNPNGSFNEPGNIAGFPVAALVAKQVLTDEKLNKRLEEIAVGQIDNVFGRNPAGRHYSYDACTDFEGADLGWFQEYEGGAGMLQTVRGVLDGSPKEDVYPYDSYGGDPGHTEGWVTFNTAWMEGIAYRNYDLTKLSVVGESKNKELLVQLAVPLNLNPLVQERAEIRVTKNGKDETTLVLEEEGTDALYFKKRLKLEELPYQIKKGDVLTFSYGLAHFSKEAAITID</sequence>
<evidence type="ECO:0008006" key="4">
    <source>
        <dbReference type="Google" id="ProtNLM"/>
    </source>
</evidence>
<feature type="chain" id="PRO_5046637443" description="F5/8 type C domain-containing protein" evidence="1">
    <location>
        <begin position="26"/>
        <end position="761"/>
    </location>
</feature>
<evidence type="ECO:0000256" key="1">
    <source>
        <dbReference type="SAM" id="SignalP"/>
    </source>
</evidence>
<gene>
    <name evidence="2" type="ORF">ACFS6J_27695</name>
</gene>
<dbReference type="RefSeq" id="WP_377613534.1">
    <property type="nucleotide sequence ID" value="NZ_JBHUPA010000039.1"/>
</dbReference>